<dbReference type="GO" id="GO:0051028">
    <property type="term" value="P:mRNA transport"/>
    <property type="evidence" value="ECO:0007669"/>
    <property type="project" value="UniProtKB-KW"/>
</dbReference>
<accession>A0A4W5Q754</accession>
<evidence type="ECO:0000256" key="11">
    <source>
        <dbReference type="ARBA" id="ARBA00023132"/>
    </source>
</evidence>
<dbReference type="GO" id="GO:0006999">
    <property type="term" value="P:nuclear pore organization"/>
    <property type="evidence" value="ECO:0007669"/>
    <property type="project" value="TreeGrafter"/>
</dbReference>
<evidence type="ECO:0000256" key="10">
    <source>
        <dbReference type="ARBA" id="ARBA00023010"/>
    </source>
</evidence>
<protein>
    <recommendedName>
        <fullName evidence="4">Nucleoporin NDC1</fullName>
    </recommendedName>
    <alternativeName>
        <fullName evidence="15">Transmembrane protein 48</fullName>
    </alternativeName>
</protein>
<evidence type="ECO:0000256" key="5">
    <source>
        <dbReference type="ARBA" id="ARBA00022448"/>
    </source>
</evidence>
<comment type="function">
    <text evidence="14">Component of the nuclear pore complex (NPC), which plays a key role in de novo assembly and insertion of NPC in the nuclear envelope. Required for NPC and nuclear envelope assembly, possibly by forming a link between the nuclear envelope membrane and soluble nucleoporins, thereby anchoring the NPC in the membrane.</text>
</comment>
<keyword evidence="10" id="KW-0811">Translocation</keyword>
<keyword evidence="5" id="KW-0813">Transport</keyword>
<evidence type="ECO:0000256" key="12">
    <source>
        <dbReference type="ARBA" id="ARBA00023136"/>
    </source>
</evidence>
<dbReference type="PANTHER" id="PTHR13269:SF6">
    <property type="entry name" value="NUCLEOPORIN NDC1"/>
    <property type="match status" value="1"/>
</dbReference>
<evidence type="ECO:0000256" key="4">
    <source>
        <dbReference type="ARBA" id="ARBA00017534"/>
    </source>
</evidence>
<keyword evidence="6 16" id="KW-0812">Transmembrane</keyword>
<evidence type="ECO:0000256" key="15">
    <source>
        <dbReference type="ARBA" id="ARBA00031201"/>
    </source>
</evidence>
<comment type="similarity">
    <text evidence="3">Belongs to the NDC1 family.</text>
</comment>
<evidence type="ECO:0000256" key="9">
    <source>
        <dbReference type="ARBA" id="ARBA00022989"/>
    </source>
</evidence>
<evidence type="ECO:0000256" key="3">
    <source>
        <dbReference type="ARBA" id="ARBA00005760"/>
    </source>
</evidence>
<dbReference type="GO" id="GO:0031965">
    <property type="term" value="C:nuclear membrane"/>
    <property type="evidence" value="ECO:0007669"/>
    <property type="project" value="UniProtKB-SubCell"/>
</dbReference>
<keyword evidence="11" id="KW-0906">Nuclear pore complex</keyword>
<keyword evidence="12 16" id="KW-0472">Membrane</keyword>
<dbReference type="Ensembl" id="ENSHHUT00000070617.1">
    <property type="protein sequence ID" value="ENSHHUP00000068324.1"/>
    <property type="gene ID" value="ENSHHUG00000040285.1"/>
</dbReference>
<dbReference type="Proteomes" id="UP000314982">
    <property type="component" value="Unassembled WGS sequence"/>
</dbReference>
<dbReference type="GO" id="GO:0015031">
    <property type="term" value="P:protein transport"/>
    <property type="evidence" value="ECO:0007669"/>
    <property type="project" value="UniProtKB-KW"/>
</dbReference>
<evidence type="ECO:0000256" key="14">
    <source>
        <dbReference type="ARBA" id="ARBA00025441"/>
    </source>
</evidence>
<proteinExistence type="inferred from homology"/>
<keyword evidence="9 16" id="KW-1133">Transmembrane helix</keyword>
<keyword evidence="18" id="KW-1185">Reference proteome</keyword>
<dbReference type="GO" id="GO:0070762">
    <property type="term" value="C:nuclear pore transmembrane ring"/>
    <property type="evidence" value="ECO:0007669"/>
    <property type="project" value="TreeGrafter"/>
</dbReference>
<reference evidence="17" key="3">
    <citation type="submission" date="2025-09" db="UniProtKB">
        <authorList>
            <consortium name="Ensembl"/>
        </authorList>
    </citation>
    <scope>IDENTIFICATION</scope>
</reference>
<name>A0A4W5Q754_9TELE</name>
<keyword evidence="13" id="KW-0539">Nucleus</keyword>
<evidence type="ECO:0000256" key="7">
    <source>
        <dbReference type="ARBA" id="ARBA00022816"/>
    </source>
</evidence>
<evidence type="ECO:0000256" key="16">
    <source>
        <dbReference type="SAM" id="Phobius"/>
    </source>
</evidence>
<evidence type="ECO:0000256" key="1">
    <source>
        <dbReference type="ARBA" id="ARBA00004232"/>
    </source>
</evidence>
<keyword evidence="8" id="KW-0653">Protein transport</keyword>
<dbReference type="PANTHER" id="PTHR13269">
    <property type="entry name" value="NUCLEOPORIN NDC1"/>
    <property type="match status" value="1"/>
</dbReference>
<evidence type="ECO:0000256" key="6">
    <source>
        <dbReference type="ARBA" id="ARBA00022692"/>
    </source>
</evidence>
<evidence type="ECO:0000256" key="8">
    <source>
        <dbReference type="ARBA" id="ARBA00022927"/>
    </source>
</evidence>
<feature type="transmembrane region" description="Helical" evidence="16">
    <location>
        <begin position="49"/>
        <end position="75"/>
    </location>
</feature>
<reference evidence="18" key="1">
    <citation type="submission" date="2018-06" db="EMBL/GenBank/DDBJ databases">
        <title>Genome assembly of Danube salmon.</title>
        <authorList>
            <person name="Macqueen D.J."/>
            <person name="Gundappa M.K."/>
        </authorList>
    </citation>
    <scope>NUCLEOTIDE SEQUENCE [LARGE SCALE GENOMIC DNA]</scope>
</reference>
<evidence type="ECO:0000256" key="13">
    <source>
        <dbReference type="ARBA" id="ARBA00023242"/>
    </source>
</evidence>
<keyword evidence="7" id="KW-0509">mRNA transport</keyword>
<evidence type="ECO:0000313" key="17">
    <source>
        <dbReference type="Ensembl" id="ENSHHUP00000068324.1"/>
    </source>
</evidence>
<reference evidence="17" key="2">
    <citation type="submission" date="2025-08" db="UniProtKB">
        <authorList>
            <consortium name="Ensembl"/>
        </authorList>
    </citation>
    <scope>IDENTIFICATION</scope>
</reference>
<evidence type="ECO:0000313" key="18">
    <source>
        <dbReference type="Proteomes" id="UP000314982"/>
    </source>
</evidence>
<dbReference type="AlphaFoldDB" id="A0A4W5Q754"/>
<comment type="subcellular location">
    <subcellularLocation>
        <location evidence="1">Nucleus membrane</location>
        <topology evidence="1">Multi-pass membrane protein</topology>
    </subcellularLocation>
    <subcellularLocation>
        <location evidence="2">Nucleus</location>
        <location evidence="2">Nuclear pore complex</location>
    </subcellularLocation>
</comment>
<sequence>MTGGVFQVICWRAVASMAWSVLLLLPTTALFVVLSRFSLFHPILWISECLSLLTSASAIFSFILLCGVVLLVGFFNLEYYTGESDHKGLSQGSPRDHTSD</sequence>
<feature type="transmembrane region" description="Helical" evidence="16">
    <location>
        <begin position="17"/>
        <end position="37"/>
    </location>
</feature>
<evidence type="ECO:0000256" key="2">
    <source>
        <dbReference type="ARBA" id="ARBA00004567"/>
    </source>
</evidence>
<organism evidence="17 18">
    <name type="scientific">Hucho hucho</name>
    <name type="common">huchen</name>
    <dbReference type="NCBI Taxonomy" id="62062"/>
    <lineage>
        <taxon>Eukaryota</taxon>
        <taxon>Metazoa</taxon>
        <taxon>Chordata</taxon>
        <taxon>Craniata</taxon>
        <taxon>Vertebrata</taxon>
        <taxon>Euteleostomi</taxon>
        <taxon>Actinopterygii</taxon>
        <taxon>Neopterygii</taxon>
        <taxon>Teleostei</taxon>
        <taxon>Protacanthopterygii</taxon>
        <taxon>Salmoniformes</taxon>
        <taxon>Salmonidae</taxon>
        <taxon>Salmoninae</taxon>
        <taxon>Hucho</taxon>
    </lineage>
</organism>
<dbReference type="InterPro" id="IPR019049">
    <property type="entry name" value="Nucleoporin_prot_Ndc1/Nup"/>
</dbReference>
<dbReference type="GO" id="GO:0030674">
    <property type="term" value="F:protein-macromolecule adaptor activity"/>
    <property type="evidence" value="ECO:0007669"/>
    <property type="project" value="TreeGrafter"/>
</dbReference>